<dbReference type="InterPro" id="IPR002347">
    <property type="entry name" value="SDR_fam"/>
</dbReference>
<dbReference type="AlphaFoldDB" id="A0A9W6S3P2"/>
<gene>
    <name evidence="3" type="ORF">Airi02_029810</name>
</gene>
<sequence>MTAAALLTGRRVVVTGGANGIGAVVVRRFAAMGARGTVLDLPSALPADLPPGWHAAAVDVRDEDSVRAALAESATLLEGIDGVVAAAGVVPSWQRLADLDLADFDRVLAINARGVAATIKHAAPLLGTGSAVTVVASLNSWRGDPNITSYAAGKHAVLGIVRSAALALGPDGVRVNAVAPGPIATDALRSRMASRRETTGLDVAEALDQAARATALRRIATAEEVADTIAFLTSDLSSGVTGQMINVDGGIQ</sequence>
<proteinExistence type="inferred from homology"/>
<dbReference type="RefSeq" id="WP_285571589.1">
    <property type="nucleotide sequence ID" value="NZ_BSTK01000004.1"/>
</dbReference>
<evidence type="ECO:0000313" key="3">
    <source>
        <dbReference type="EMBL" id="GLY85052.1"/>
    </source>
</evidence>
<dbReference type="InterPro" id="IPR036291">
    <property type="entry name" value="NAD(P)-bd_dom_sf"/>
</dbReference>
<protein>
    <submittedName>
        <fullName evidence="3">3-ketoacyl-ACP reductase</fullName>
    </submittedName>
</protein>
<evidence type="ECO:0000256" key="2">
    <source>
        <dbReference type="ARBA" id="ARBA00023002"/>
    </source>
</evidence>
<dbReference type="Gene3D" id="3.40.50.720">
    <property type="entry name" value="NAD(P)-binding Rossmann-like Domain"/>
    <property type="match status" value="1"/>
</dbReference>
<dbReference type="Proteomes" id="UP001165074">
    <property type="component" value="Unassembled WGS sequence"/>
</dbReference>
<dbReference type="PRINTS" id="PR00081">
    <property type="entry name" value="GDHRDH"/>
</dbReference>
<dbReference type="FunFam" id="3.40.50.720:FF:000084">
    <property type="entry name" value="Short-chain dehydrogenase reductase"/>
    <property type="match status" value="1"/>
</dbReference>
<evidence type="ECO:0000313" key="4">
    <source>
        <dbReference type="Proteomes" id="UP001165074"/>
    </source>
</evidence>
<dbReference type="GO" id="GO:0016491">
    <property type="term" value="F:oxidoreductase activity"/>
    <property type="evidence" value="ECO:0007669"/>
    <property type="project" value="UniProtKB-KW"/>
</dbReference>
<dbReference type="PROSITE" id="PS00061">
    <property type="entry name" value="ADH_SHORT"/>
    <property type="match status" value="1"/>
</dbReference>
<dbReference type="CDD" id="cd05233">
    <property type="entry name" value="SDR_c"/>
    <property type="match status" value="1"/>
</dbReference>
<dbReference type="InterPro" id="IPR020904">
    <property type="entry name" value="Sc_DH/Rdtase_CS"/>
</dbReference>
<dbReference type="Pfam" id="PF13561">
    <property type="entry name" value="adh_short_C2"/>
    <property type="match status" value="1"/>
</dbReference>
<dbReference type="PANTHER" id="PTHR24321">
    <property type="entry name" value="DEHYDROGENASES, SHORT CHAIN"/>
    <property type="match status" value="1"/>
</dbReference>
<dbReference type="PANTHER" id="PTHR24321:SF8">
    <property type="entry name" value="ESTRADIOL 17-BETA-DEHYDROGENASE 8-RELATED"/>
    <property type="match status" value="1"/>
</dbReference>
<accession>A0A9W6S3P2</accession>
<organism evidence="3 4">
    <name type="scientific">Actinoallomurus iriomotensis</name>
    <dbReference type="NCBI Taxonomy" id="478107"/>
    <lineage>
        <taxon>Bacteria</taxon>
        <taxon>Bacillati</taxon>
        <taxon>Actinomycetota</taxon>
        <taxon>Actinomycetes</taxon>
        <taxon>Streptosporangiales</taxon>
        <taxon>Thermomonosporaceae</taxon>
        <taxon>Actinoallomurus</taxon>
    </lineage>
</organism>
<keyword evidence="2" id="KW-0560">Oxidoreductase</keyword>
<comment type="caution">
    <text evidence="3">The sequence shown here is derived from an EMBL/GenBank/DDBJ whole genome shotgun (WGS) entry which is preliminary data.</text>
</comment>
<keyword evidence="4" id="KW-1185">Reference proteome</keyword>
<comment type="similarity">
    <text evidence="1">Belongs to the short-chain dehydrogenases/reductases (SDR) family.</text>
</comment>
<name>A0A9W6S3P2_9ACTN</name>
<dbReference type="SUPFAM" id="SSF51735">
    <property type="entry name" value="NAD(P)-binding Rossmann-fold domains"/>
    <property type="match status" value="1"/>
</dbReference>
<dbReference type="EMBL" id="BSTK01000004">
    <property type="protein sequence ID" value="GLY85052.1"/>
    <property type="molecule type" value="Genomic_DNA"/>
</dbReference>
<evidence type="ECO:0000256" key="1">
    <source>
        <dbReference type="ARBA" id="ARBA00006484"/>
    </source>
</evidence>
<reference evidence="3" key="1">
    <citation type="submission" date="2023-03" db="EMBL/GenBank/DDBJ databases">
        <title>Actinoallomurus iriomotensis NBRC 103684.</title>
        <authorList>
            <person name="Ichikawa N."/>
            <person name="Sato H."/>
            <person name="Tonouchi N."/>
        </authorList>
    </citation>
    <scope>NUCLEOTIDE SEQUENCE</scope>
    <source>
        <strain evidence="3">NBRC 103684</strain>
    </source>
</reference>